<proteinExistence type="inferred from homology"/>
<dbReference type="PhylomeDB" id="P73908"/>
<dbReference type="FunFam" id="1.20.120.80:FF:000001">
    <property type="entry name" value="Cytochrome (Ubi)quinol oxidase subunit III"/>
    <property type="match status" value="1"/>
</dbReference>
<evidence type="ECO:0000256" key="4">
    <source>
        <dbReference type="ARBA" id="ARBA00022692"/>
    </source>
</evidence>
<dbReference type="InParanoid" id="P73908"/>
<evidence type="ECO:0000256" key="6">
    <source>
        <dbReference type="ARBA" id="ARBA00023136"/>
    </source>
</evidence>
<feature type="transmembrane region" description="Helical" evidence="9">
    <location>
        <begin position="95"/>
        <end position="113"/>
    </location>
</feature>
<keyword evidence="3" id="KW-1003">Cell membrane</keyword>
<reference evidence="11 12" key="1">
    <citation type="journal article" date="1995" name="DNA Res.">
        <title>Sequence analysis of the genome of the unicellular cyanobacterium Synechocystis sp. strain PCC6803. I. Sequence features in the 1 Mb region from map positions 64% to 92% of the genome.</title>
        <authorList>
            <person name="Kaneko T."/>
            <person name="Tanaka A."/>
            <person name="Sato S."/>
            <person name="Kotani H."/>
            <person name="Sazuka T."/>
            <person name="Miyajima N."/>
            <person name="Sugiura M."/>
            <person name="Tabata S."/>
        </authorList>
    </citation>
    <scope>NUCLEOTIDE SEQUENCE [LARGE SCALE GENOMIC DNA]</scope>
    <source>
        <strain evidence="12">ATCC 27184 / PCC 6803 / Kazusa</strain>
    </source>
</reference>
<keyword evidence="12" id="KW-1185">Reference proteome</keyword>
<gene>
    <name evidence="11" type="primary">ctaE</name>
</gene>
<accession>P73908</accession>
<feature type="domain" description="Heme-copper oxidase subunit III family profile" evidence="10">
    <location>
        <begin position="20"/>
        <end position="197"/>
    </location>
</feature>
<dbReference type="GO" id="GO:0009060">
    <property type="term" value="P:aerobic respiration"/>
    <property type="evidence" value="ECO:0000318"/>
    <property type="project" value="GO_Central"/>
</dbReference>
<comment type="similarity">
    <text evidence="2 8">Belongs to the cytochrome c oxidase subunit 3 family.</text>
</comment>
<dbReference type="CDD" id="cd00386">
    <property type="entry name" value="Heme_Cu_Oxidase_III_like"/>
    <property type="match status" value="1"/>
</dbReference>
<keyword evidence="5 9" id="KW-1133">Transmembrane helix</keyword>
<protein>
    <recommendedName>
        <fullName evidence="7">Oxidase aa(3) subunit 3</fullName>
    </recommendedName>
</protein>
<comment type="subcellular location">
    <subcellularLocation>
        <location evidence="1 8">Cell membrane</location>
        <topology evidence="1 8">Multi-pass membrane protein</topology>
    </subcellularLocation>
</comment>
<keyword evidence="6 9" id="KW-0472">Membrane</keyword>
<dbReference type="Gene3D" id="1.20.120.80">
    <property type="entry name" value="Cytochrome c oxidase, subunit III, four-helix bundle"/>
    <property type="match status" value="1"/>
</dbReference>
<reference evidence="11 12" key="2">
    <citation type="journal article" date="1996" name="DNA Res.">
        <title>Sequence analysis of the genome of the unicellular cyanobacterium Synechocystis sp. strain PCC6803. II. Sequence determination of the entire genome and assignment of potential protein-coding regions.</title>
        <authorList>
            <person name="Kaneko T."/>
            <person name="Sato S."/>
            <person name="Kotani H."/>
            <person name="Tanaka A."/>
            <person name="Asamizu E."/>
            <person name="Nakamura Y."/>
            <person name="Miyajima N."/>
            <person name="Hirosawa M."/>
            <person name="Sugiura M."/>
            <person name="Sasamoto S."/>
            <person name="Kimura T."/>
            <person name="Hosouchi T."/>
            <person name="Matsuno A."/>
            <person name="Muraki A."/>
            <person name="Nakazaki N."/>
            <person name="Naruo K."/>
            <person name="Okumura S."/>
            <person name="Shimpo S."/>
            <person name="Takeuchi C."/>
            <person name="Wada T."/>
            <person name="Watanabe A."/>
            <person name="Yamada M."/>
            <person name="Yasuda M."/>
            <person name="Tabata S."/>
        </authorList>
    </citation>
    <scope>NUCLEOTIDE SEQUENCE [LARGE SCALE GENOMIC DNA]</scope>
    <source>
        <strain evidence="12">ATCC 27184 / PCC 6803 / Kazusa</strain>
    </source>
</reference>
<dbReference type="InterPro" id="IPR024791">
    <property type="entry name" value="Cyt_c/ubiquinol_Oxase_su3"/>
</dbReference>
<evidence type="ECO:0000256" key="3">
    <source>
        <dbReference type="ARBA" id="ARBA00022475"/>
    </source>
</evidence>
<dbReference type="PANTHER" id="PTHR11403">
    <property type="entry name" value="CYTOCHROME C OXIDASE SUBUNIT III"/>
    <property type="match status" value="1"/>
</dbReference>
<dbReference type="Pfam" id="PF00510">
    <property type="entry name" value="COX3"/>
    <property type="match status" value="1"/>
</dbReference>
<evidence type="ECO:0000256" key="1">
    <source>
        <dbReference type="ARBA" id="ARBA00004651"/>
    </source>
</evidence>
<dbReference type="PANTHER" id="PTHR11403:SF2">
    <property type="entry name" value="CYTOCHROME BO(3) UBIQUINOL OXIDASE SUBUNIT 3"/>
    <property type="match status" value="1"/>
</dbReference>
<dbReference type="PaxDb" id="1148-1653055"/>
<sequence length="198" mass="22177">MESGNHLPHVEPTEEQEPDNLGFGFPVFLMSESVVFISFFVTYTILRLTNKPWFPPGVDGLDVTRGAINTMVLVTSSGAIILAEKALHRGEMKLFRLLWLATISLGIVFLFGQAAEWAGMPFGLDAGSAGGTFFLLTGFHGLHVFTGVCLLLYMYWRSLQPHNFDRGHEGVTAIALFWHFVDVIWIILFILLYLWPAN</sequence>
<feature type="transmembrane region" description="Helical" evidence="9">
    <location>
        <begin position="21"/>
        <end position="46"/>
    </location>
</feature>
<dbReference type="GO" id="GO:0019646">
    <property type="term" value="P:aerobic electron transport chain"/>
    <property type="evidence" value="ECO:0007669"/>
    <property type="project" value="InterPro"/>
</dbReference>
<feature type="transmembrane region" description="Helical" evidence="9">
    <location>
        <begin position="176"/>
        <end position="195"/>
    </location>
</feature>
<dbReference type="EnsemblBacteria" id="BAA17972">
    <property type="protein sequence ID" value="BAA17972"/>
    <property type="gene ID" value="BAA17972"/>
</dbReference>
<keyword evidence="4 8" id="KW-0812">Transmembrane</keyword>
<dbReference type="InterPro" id="IPR035973">
    <property type="entry name" value="Cyt_c_oxidase_su3-like_sf"/>
</dbReference>
<evidence type="ECO:0000259" key="10">
    <source>
        <dbReference type="PROSITE" id="PS50253"/>
    </source>
</evidence>
<evidence type="ECO:0000256" key="5">
    <source>
        <dbReference type="ARBA" id="ARBA00022989"/>
    </source>
</evidence>
<dbReference type="GO" id="GO:0004129">
    <property type="term" value="F:cytochrome-c oxidase activity"/>
    <property type="evidence" value="ECO:0007669"/>
    <property type="project" value="InterPro"/>
</dbReference>
<evidence type="ECO:0000313" key="11">
    <source>
        <dbReference type="EMBL" id="BAA17972.1"/>
    </source>
</evidence>
<dbReference type="eggNOG" id="COG1845">
    <property type="taxonomic scope" value="Bacteria"/>
</dbReference>
<dbReference type="AlphaFoldDB" id="P73908"/>
<dbReference type="PROSITE" id="PS50253">
    <property type="entry name" value="COX3"/>
    <property type="match status" value="1"/>
</dbReference>
<evidence type="ECO:0000256" key="2">
    <source>
        <dbReference type="ARBA" id="ARBA00010581"/>
    </source>
</evidence>
<evidence type="ECO:0000256" key="9">
    <source>
        <dbReference type="SAM" id="Phobius"/>
    </source>
</evidence>
<evidence type="ECO:0000313" key="12">
    <source>
        <dbReference type="Proteomes" id="UP000001425"/>
    </source>
</evidence>
<dbReference type="KEGG" id="syn:slr2083"/>
<organism evidence="11 12">
    <name type="scientific">Synechocystis sp. (strain ATCC 27184 / PCC 6803 / Kazusa)</name>
    <dbReference type="NCBI Taxonomy" id="1111708"/>
    <lineage>
        <taxon>Bacteria</taxon>
        <taxon>Bacillati</taxon>
        <taxon>Cyanobacteriota</taxon>
        <taxon>Cyanophyceae</taxon>
        <taxon>Synechococcales</taxon>
        <taxon>Merismopediaceae</taxon>
        <taxon>Synechocystis</taxon>
    </lineage>
</organism>
<evidence type="ECO:0000256" key="7">
    <source>
        <dbReference type="ARBA" id="ARBA00083763"/>
    </source>
</evidence>
<dbReference type="Proteomes" id="UP000001425">
    <property type="component" value="Chromosome"/>
</dbReference>
<dbReference type="SUPFAM" id="SSF81452">
    <property type="entry name" value="Cytochrome c oxidase subunit III-like"/>
    <property type="match status" value="1"/>
</dbReference>
<feature type="transmembrane region" description="Helical" evidence="9">
    <location>
        <begin position="133"/>
        <end position="156"/>
    </location>
</feature>
<evidence type="ECO:0000256" key="8">
    <source>
        <dbReference type="RuleBase" id="RU003376"/>
    </source>
</evidence>
<name>P73908_SYNY3</name>
<dbReference type="PIR" id="S75110">
    <property type="entry name" value="S75110"/>
</dbReference>
<dbReference type="EMBL" id="BA000022">
    <property type="protein sequence ID" value="BAA17972.1"/>
    <property type="molecule type" value="Genomic_DNA"/>
</dbReference>
<dbReference type="GO" id="GO:0005886">
    <property type="term" value="C:plasma membrane"/>
    <property type="evidence" value="ECO:0007669"/>
    <property type="project" value="UniProtKB-SubCell"/>
</dbReference>
<dbReference type="InterPro" id="IPR000298">
    <property type="entry name" value="Cyt_c_oxidase-like_su3"/>
</dbReference>
<dbReference type="FunCoup" id="P73908">
    <property type="interactions" value="169"/>
</dbReference>
<feature type="transmembrane region" description="Helical" evidence="9">
    <location>
        <begin position="66"/>
        <end position="83"/>
    </location>
</feature>
<dbReference type="STRING" id="1148.gene:10498841"/>
<dbReference type="InterPro" id="IPR013833">
    <property type="entry name" value="Cyt_c_oxidase_su3_a-hlx"/>
</dbReference>